<evidence type="ECO:0000259" key="5">
    <source>
        <dbReference type="SMART" id="SM00062"/>
    </source>
</evidence>
<dbReference type="Proteomes" id="UP000585272">
    <property type="component" value="Unassembled WGS sequence"/>
</dbReference>
<dbReference type="PANTHER" id="PTHR30024:SF47">
    <property type="entry name" value="TAURINE-BINDING PERIPLASMIC PROTEIN"/>
    <property type="match status" value="1"/>
</dbReference>
<keyword evidence="7" id="KW-1185">Reference proteome</keyword>
<dbReference type="Pfam" id="PF09084">
    <property type="entry name" value="NMT1"/>
    <property type="match status" value="1"/>
</dbReference>
<protein>
    <submittedName>
        <fullName evidence="6">NitT/TauT family transport system substrate-binding protein</fullName>
    </submittedName>
</protein>
<organism evidence="6 7">
    <name type="scientific">Conexibacter arvalis</name>
    <dbReference type="NCBI Taxonomy" id="912552"/>
    <lineage>
        <taxon>Bacteria</taxon>
        <taxon>Bacillati</taxon>
        <taxon>Actinomycetota</taxon>
        <taxon>Thermoleophilia</taxon>
        <taxon>Solirubrobacterales</taxon>
        <taxon>Conexibacteraceae</taxon>
        <taxon>Conexibacter</taxon>
    </lineage>
</organism>
<evidence type="ECO:0000313" key="7">
    <source>
        <dbReference type="Proteomes" id="UP000585272"/>
    </source>
</evidence>
<comment type="subcellular location">
    <subcellularLocation>
        <location evidence="1">Periplasm</location>
    </subcellularLocation>
</comment>
<dbReference type="AlphaFoldDB" id="A0A840IDR9"/>
<keyword evidence="3 4" id="KW-0732">Signal</keyword>
<accession>A0A840IDR9</accession>
<dbReference type="RefSeq" id="WP_183341179.1">
    <property type="nucleotide sequence ID" value="NZ_JACHNU010000002.1"/>
</dbReference>
<feature type="domain" description="Solute-binding protein family 3/N-terminal" evidence="5">
    <location>
        <begin position="43"/>
        <end position="257"/>
    </location>
</feature>
<comment type="similarity">
    <text evidence="2">Belongs to the bacterial solute-binding protein SsuA/TauA family.</text>
</comment>
<dbReference type="SMART" id="SM00062">
    <property type="entry name" value="PBPb"/>
    <property type="match status" value="1"/>
</dbReference>
<name>A0A840IDR9_9ACTN</name>
<sequence length="339" mass="35316">MRRCFRGFAALALALASAAALTACGSSGESSGGASTASGDKPVLRLGISSYTGYGPYFIGKEKGFFEEAGVDLRPTVVGDDALQRGVAVRAGKLEGFATTLDTVINTIAKGVPVVNVMVTDASDGADGVVGGDGMSTVADLRGREVAVQEGTTTQFLLAYALQRNGMSLDDITARNLDPSAAGSAFVAGRVPAAATWQPWLDQAAESGGTVLASTKDYPDVIVDTIALGREWAEDNPDAVRAAIAGWDRSIEFLRSNPKEAIEIMSRGLDTRASDIEDQLESIKFYTSAEARRLMGTADAPGPLYAVADEAGRFWSEIGDVSTAVKATDALDPQYLGNG</sequence>
<feature type="signal peptide" evidence="4">
    <location>
        <begin position="1"/>
        <end position="22"/>
    </location>
</feature>
<dbReference type="PANTHER" id="PTHR30024">
    <property type="entry name" value="ALIPHATIC SULFONATES-BINDING PROTEIN-RELATED"/>
    <property type="match status" value="1"/>
</dbReference>
<dbReference type="SUPFAM" id="SSF53850">
    <property type="entry name" value="Periplasmic binding protein-like II"/>
    <property type="match status" value="1"/>
</dbReference>
<dbReference type="InterPro" id="IPR001638">
    <property type="entry name" value="Solute-binding_3/MltF_N"/>
</dbReference>
<dbReference type="InterPro" id="IPR015168">
    <property type="entry name" value="SsuA/THI5"/>
</dbReference>
<dbReference type="GO" id="GO:0042597">
    <property type="term" value="C:periplasmic space"/>
    <property type="evidence" value="ECO:0007669"/>
    <property type="project" value="UniProtKB-SubCell"/>
</dbReference>
<gene>
    <name evidence="6" type="ORF">BDZ31_001764</name>
</gene>
<dbReference type="EMBL" id="JACHNU010000002">
    <property type="protein sequence ID" value="MBB4662178.1"/>
    <property type="molecule type" value="Genomic_DNA"/>
</dbReference>
<proteinExistence type="inferred from homology"/>
<evidence type="ECO:0000256" key="1">
    <source>
        <dbReference type="ARBA" id="ARBA00004418"/>
    </source>
</evidence>
<evidence type="ECO:0000256" key="4">
    <source>
        <dbReference type="SAM" id="SignalP"/>
    </source>
</evidence>
<dbReference type="PROSITE" id="PS51257">
    <property type="entry name" value="PROKAR_LIPOPROTEIN"/>
    <property type="match status" value="1"/>
</dbReference>
<evidence type="ECO:0000313" key="6">
    <source>
        <dbReference type="EMBL" id="MBB4662178.1"/>
    </source>
</evidence>
<reference evidence="6 7" key="1">
    <citation type="submission" date="2020-08" db="EMBL/GenBank/DDBJ databases">
        <title>Genomic Encyclopedia of Archaeal and Bacterial Type Strains, Phase II (KMG-II): from individual species to whole genera.</title>
        <authorList>
            <person name="Goeker M."/>
        </authorList>
    </citation>
    <scope>NUCLEOTIDE SEQUENCE [LARGE SCALE GENOMIC DNA]</scope>
    <source>
        <strain evidence="6 7">DSM 23288</strain>
    </source>
</reference>
<feature type="chain" id="PRO_5038405879" evidence="4">
    <location>
        <begin position="23"/>
        <end position="339"/>
    </location>
</feature>
<comment type="caution">
    <text evidence="6">The sequence shown here is derived from an EMBL/GenBank/DDBJ whole genome shotgun (WGS) entry which is preliminary data.</text>
</comment>
<evidence type="ECO:0000256" key="2">
    <source>
        <dbReference type="ARBA" id="ARBA00010742"/>
    </source>
</evidence>
<dbReference type="Gene3D" id="3.40.190.10">
    <property type="entry name" value="Periplasmic binding protein-like II"/>
    <property type="match status" value="2"/>
</dbReference>
<evidence type="ECO:0000256" key="3">
    <source>
        <dbReference type="ARBA" id="ARBA00022729"/>
    </source>
</evidence>